<accession>A0ACD3B8U9</accession>
<gene>
    <name evidence="1" type="ORF">BDN72DRAFT_834062</name>
</gene>
<protein>
    <submittedName>
        <fullName evidence="1">Uncharacterized protein</fullName>
    </submittedName>
</protein>
<dbReference type="Proteomes" id="UP000308600">
    <property type="component" value="Unassembled WGS sequence"/>
</dbReference>
<evidence type="ECO:0000313" key="2">
    <source>
        <dbReference type="Proteomes" id="UP000308600"/>
    </source>
</evidence>
<name>A0ACD3B8U9_9AGAR</name>
<keyword evidence="2" id="KW-1185">Reference proteome</keyword>
<proteinExistence type="predicted"/>
<sequence>MSVKFPTPIGGTPSSIDFAPSIAFAVAYGLVALCAYSRLLRNGKRTLLLIGMTIFSTESVVMNSLRAAEALKIRNGGSPSIGRLTYFQVSYMLSYVGIASDLTKLVRCLLVIPTYGSDMYFQSPPAPSLRNAKPKADDESDTVTDTSTDTPSWPKPPPGTKDDPEARKLARSRTGLHSLAFLFVATIPGIIASSKWRAALTNENEGPIVMRLGYVSAGAVILLTLPMVYAALWAYRKLPRVSKTGVAIILFSCFQILIVAVYRLVVLRNTEDSLTSTGPGSFNSHADKALFYIFHLLPEWLVCATLFATDTRSIFATGAFGDWRTTDETEKERLKREKKAAERAAKAKAEGQDV</sequence>
<dbReference type="EMBL" id="ML208271">
    <property type="protein sequence ID" value="TFK74054.1"/>
    <property type="molecule type" value="Genomic_DNA"/>
</dbReference>
<reference evidence="1 2" key="1">
    <citation type="journal article" date="2019" name="Nat. Ecol. Evol.">
        <title>Megaphylogeny resolves global patterns of mushroom evolution.</title>
        <authorList>
            <person name="Varga T."/>
            <person name="Krizsan K."/>
            <person name="Foldi C."/>
            <person name="Dima B."/>
            <person name="Sanchez-Garcia M."/>
            <person name="Sanchez-Ramirez S."/>
            <person name="Szollosi G.J."/>
            <person name="Szarkandi J.G."/>
            <person name="Papp V."/>
            <person name="Albert L."/>
            <person name="Andreopoulos W."/>
            <person name="Angelini C."/>
            <person name="Antonin V."/>
            <person name="Barry K.W."/>
            <person name="Bougher N.L."/>
            <person name="Buchanan P."/>
            <person name="Buyck B."/>
            <person name="Bense V."/>
            <person name="Catcheside P."/>
            <person name="Chovatia M."/>
            <person name="Cooper J."/>
            <person name="Damon W."/>
            <person name="Desjardin D."/>
            <person name="Finy P."/>
            <person name="Geml J."/>
            <person name="Haridas S."/>
            <person name="Hughes K."/>
            <person name="Justo A."/>
            <person name="Karasinski D."/>
            <person name="Kautmanova I."/>
            <person name="Kiss B."/>
            <person name="Kocsube S."/>
            <person name="Kotiranta H."/>
            <person name="LaButti K.M."/>
            <person name="Lechner B.E."/>
            <person name="Liimatainen K."/>
            <person name="Lipzen A."/>
            <person name="Lukacs Z."/>
            <person name="Mihaltcheva S."/>
            <person name="Morgado L.N."/>
            <person name="Niskanen T."/>
            <person name="Noordeloos M.E."/>
            <person name="Ohm R.A."/>
            <person name="Ortiz-Santana B."/>
            <person name="Ovrebo C."/>
            <person name="Racz N."/>
            <person name="Riley R."/>
            <person name="Savchenko A."/>
            <person name="Shiryaev A."/>
            <person name="Soop K."/>
            <person name="Spirin V."/>
            <person name="Szebenyi C."/>
            <person name="Tomsovsky M."/>
            <person name="Tulloss R.E."/>
            <person name="Uehling J."/>
            <person name="Grigoriev I.V."/>
            <person name="Vagvolgyi C."/>
            <person name="Papp T."/>
            <person name="Martin F.M."/>
            <person name="Miettinen O."/>
            <person name="Hibbett D.S."/>
            <person name="Nagy L.G."/>
        </authorList>
    </citation>
    <scope>NUCLEOTIDE SEQUENCE [LARGE SCALE GENOMIC DNA]</scope>
    <source>
        <strain evidence="1 2">NL-1719</strain>
    </source>
</reference>
<evidence type="ECO:0000313" key="1">
    <source>
        <dbReference type="EMBL" id="TFK74054.1"/>
    </source>
</evidence>
<organism evidence="1 2">
    <name type="scientific">Pluteus cervinus</name>
    <dbReference type="NCBI Taxonomy" id="181527"/>
    <lineage>
        <taxon>Eukaryota</taxon>
        <taxon>Fungi</taxon>
        <taxon>Dikarya</taxon>
        <taxon>Basidiomycota</taxon>
        <taxon>Agaricomycotina</taxon>
        <taxon>Agaricomycetes</taxon>
        <taxon>Agaricomycetidae</taxon>
        <taxon>Agaricales</taxon>
        <taxon>Pluteineae</taxon>
        <taxon>Pluteaceae</taxon>
        <taxon>Pluteus</taxon>
    </lineage>
</organism>